<comment type="caution">
    <text evidence="3">The sequence shown here is derived from an EMBL/GenBank/DDBJ whole genome shotgun (WGS) entry which is preliminary data.</text>
</comment>
<dbReference type="AlphaFoldDB" id="A0A8H6XLA3"/>
<dbReference type="EMBL" id="JACAZH010000022">
    <property type="protein sequence ID" value="KAF7343740.1"/>
    <property type="molecule type" value="Genomic_DNA"/>
</dbReference>
<sequence length="830" mass="92209">MRNMYFGKSKDPVAEAASAKIWAIYVAEAEKYDKALIESWKCNMEGMLIFAGLFSASLTAFLIESYKTLNPDPTVQLLTQISIQLSSSSNGSGVLPVPASSPPTSALVCNGLWFTSLGLSLSCALVATLLEQWARDFIHRSEMKSGPLMRARIFSFLYYGLRRFSLHSVVDIVPLLLHAALLLFLAGLVAFLIPVSIPMAVLSAVILVIISGVYTVLTFHPLRYLDSPYRTPLSGIFWGVFRWLKAKWRPHRGGIVGDRAADDETILEAITREATELSDAATSRDGKALAWTAKSLSDESELELFVQAIPRTLWALGVRREAYRGHFRALVLNPEVALYRRLRALLDSCDTGLPHDVRRSRLISCYQALWALATLFVSSEPEPLPLPDPSPLPFLTSPGGYVHDVGIRVVSVSSGVLIQWIHFQSARSNLTHFRQKLVQWGMGGLEPDLSPLKNLLDELSQRPEYHFARPVPEPLQQRSSAVSAIVSRQVADFNDEEHEWLDEVLAKTQLIPLCLEQATAEYPIPLPGDVIRYLCDRKSDGAVCDSLGSIHIDIIWEAFARALLEPSFRTSPSDILRAFWRVAFSTRAYTTEGTPFIHHIQQIAHSYSPSITDSVAVLVASWYLCGREYGGNGYTDPIYPSETAVAALSQPVSERKGHQDNPFWELHTRNTEARLSLVADFLESCASSEDYPYEAVKTLQRIQAVNMITTPVHSSIQLRLANSIQSVFRSFRCTELQTVVINSRIFVPVHGRTMRSPLPPATVAYSWLDNEPARRKIGATFTAFADEISASANAEADVAVVNAILDGLGPWHTPELDHHSNHAYPPTNFQ</sequence>
<evidence type="ECO:0000313" key="3">
    <source>
        <dbReference type="EMBL" id="KAF7343740.1"/>
    </source>
</evidence>
<protein>
    <recommendedName>
        <fullName evidence="2">DUF6535 domain-containing protein</fullName>
    </recommendedName>
</protein>
<feature type="transmembrane region" description="Helical" evidence="1">
    <location>
        <begin position="200"/>
        <end position="222"/>
    </location>
</feature>
<accession>A0A8H6XLA3</accession>
<dbReference type="Proteomes" id="UP000623467">
    <property type="component" value="Unassembled WGS sequence"/>
</dbReference>
<feature type="domain" description="DUF6535" evidence="2">
    <location>
        <begin position="22"/>
        <end position="193"/>
    </location>
</feature>
<keyword evidence="1" id="KW-1133">Transmembrane helix</keyword>
<feature type="transmembrane region" description="Helical" evidence="1">
    <location>
        <begin position="46"/>
        <end position="63"/>
    </location>
</feature>
<proteinExistence type="predicted"/>
<keyword evidence="1" id="KW-0472">Membrane</keyword>
<evidence type="ECO:0000259" key="2">
    <source>
        <dbReference type="Pfam" id="PF20153"/>
    </source>
</evidence>
<evidence type="ECO:0000256" key="1">
    <source>
        <dbReference type="SAM" id="Phobius"/>
    </source>
</evidence>
<evidence type="ECO:0000313" key="4">
    <source>
        <dbReference type="Proteomes" id="UP000623467"/>
    </source>
</evidence>
<keyword evidence="4" id="KW-1185">Reference proteome</keyword>
<feature type="transmembrane region" description="Helical" evidence="1">
    <location>
        <begin position="175"/>
        <end position="193"/>
    </location>
</feature>
<dbReference type="Pfam" id="PF20153">
    <property type="entry name" value="DUF6535"/>
    <property type="match status" value="1"/>
</dbReference>
<dbReference type="InterPro" id="IPR045338">
    <property type="entry name" value="DUF6535"/>
</dbReference>
<dbReference type="OrthoDB" id="3235960at2759"/>
<reference evidence="3" key="1">
    <citation type="submission" date="2020-05" db="EMBL/GenBank/DDBJ databases">
        <title>Mycena genomes resolve the evolution of fungal bioluminescence.</title>
        <authorList>
            <person name="Tsai I.J."/>
        </authorList>
    </citation>
    <scope>NUCLEOTIDE SEQUENCE</scope>
    <source>
        <strain evidence="3">160909Yilan</strain>
    </source>
</reference>
<name>A0A8H6XLA3_9AGAR</name>
<organism evidence="3 4">
    <name type="scientific">Mycena sanguinolenta</name>
    <dbReference type="NCBI Taxonomy" id="230812"/>
    <lineage>
        <taxon>Eukaryota</taxon>
        <taxon>Fungi</taxon>
        <taxon>Dikarya</taxon>
        <taxon>Basidiomycota</taxon>
        <taxon>Agaricomycotina</taxon>
        <taxon>Agaricomycetes</taxon>
        <taxon>Agaricomycetidae</taxon>
        <taxon>Agaricales</taxon>
        <taxon>Marasmiineae</taxon>
        <taxon>Mycenaceae</taxon>
        <taxon>Mycena</taxon>
    </lineage>
</organism>
<keyword evidence="1" id="KW-0812">Transmembrane</keyword>
<gene>
    <name evidence="3" type="ORF">MSAN_01954600</name>
</gene>